<dbReference type="Pfam" id="PF00528">
    <property type="entry name" value="BPD_transp_1"/>
    <property type="match status" value="1"/>
</dbReference>
<evidence type="ECO:0000256" key="4">
    <source>
        <dbReference type="ARBA" id="ARBA00022692"/>
    </source>
</evidence>
<evidence type="ECO:0000256" key="2">
    <source>
        <dbReference type="ARBA" id="ARBA00022448"/>
    </source>
</evidence>
<evidence type="ECO:0000313" key="9">
    <source>
        <dbReference type="EMBL" id="CAE07798.1"/>
    </source>
</evidence>
<reference evidence="9 10" key="1">
    <citation type="journal article" date="2003" name="Nature">
        <title>The genome of a motile marine Synechococcus.</title>
        <authorList>
            <person name="Palenik B."/>
            <person name="Brahamsha B."/>
            <person name="Larimer F."/>
            <person name="Land M."/>
            <person name="Hauser L."/>
            <person name="Chain P."/>
            <person name="Lamerdin J."/>
            <person name="Regala W."/>
            <person name="Allen E.A."/>
            <person name="McCarren J."/>
            <person name="Paulsen I."/>
            <person name="Dufresne A."/>
            <person name="Partensky F."/>
            <person name="Webb E."/>
            <person name="Waterbury J."/>
        </authorList>
    </citation>
    <scope>NUCLEOTIDE SEQUENCE [LARGE SCALE GENOMIC DNA]</scope>
    <source>
        <strain evidence="9 10">WH8102</strain>
    </source>
</reference>
<name>Q7U6Q5_PARMW</name>
<dbReference type="Proteomes" id="UP000001422">
    <property type="component" value="Chromosome"/>
</dbReference>
<evidence type="ECO:0000256" key="1">
    <source>
        <dbReference type="ARBA" id="ARBA00004651"/>
    </source>
</evidence>
<evidence type="ECO:0000256" key="7">
    <source>
        <dbReference type="RuleBase" id="RU363032"/>
    </source>
</evidence>
<dbReference type="PANTHER" id="PTHR43005">
    <property type="entry name" value="BLR7065 PROTEIN"/>
    <property type="match status" value="1"/>
</dbReference>
<dbReference type="STRING" id="84588.SYNW1283"/>
<dbReference type="KEGG" id="syw:SYNW1283"/>
<feature type="domain" description="ABC transmembrane type-1" evidence="8">
    <location>
        <begin position="61"/>
        <end position="277"/>
    </location>
</feature>
<dbReference type="CDD" id="cd06261">
    <property type="entry name" value="TM_PBP2"/>
    <property type="match status" value="1"/>
</dbReference>
<sequence>MTVLLLLPALLLMGLVFVWPMLRYGWLSFHADSVLTGLNPVPNGGANWIRLLDDQRFWQDALQTTRFAGVSVGLELVLALAIALLLDQRWRGRGVVRALALLPWALPTTMMALGWRWIFNTPYGPLERLAEVVGLGPLNLLSTPASTWLVTVVADVWKTTPFIALLLLAGLQTIPEDLYSAFRLEGGRPNQALMSITLPLLMPYVLIALLFRGAQAFGVFDLLQVLTGGGPAGSTESVALYAYLNAMRFLDFGYSATVMLAGFLLLTLAVLVLAMLLRLGGLIRPVQS</sequence>
<evidence type="ECO:0000259" key="8">
    <source>
        <dbReference type="PROSITE" id="PS50928"/>
    </source>
</evidence>
<dbReference type="Gene3D" id="1.10.3720.10">
    <property type="entry name" value="MetI-like"/>
    <property type="match status" value="1"/>
</dbReference>
<keyword evidence="6 7" id="KW-0472">Membrane</keyword>
<feature type="transmembrane region" description="Helical" evidence="7">
    <location>
        <begin position="252"/>
        <end position="277"/>
    </location>
</feature>
<dbReference type="eggNOG" id="COG1175">
    <property type="taxonomic scope" value="Bacteria"/>
</dbReference>
<dbReference type="RefSeq" id="WP_011128147.1">
    <property type="nucleotide sequence ID" value="NC_005070.1"/>
</dbReference>
<dbReference type="PROSITE" id="PS50928">
    <property type="entry name" value="ABC_TM1"/>
    <property type="match status" value="1"/>
</dbReference>
<proteinExistence type="inferred from homology"/>
<feature type="transmembrane region" description="Helical" evidence="7">
    <location>
        <begin position="67"/>
        <end position="86"/>
    </location>
</feature>
<dbReference type="HOGENOM" id="CLU_016047_0_3_3"/>
<accession>Q7U6Q5</accession>
<keyword evidence="3" id="KW-1003">Cell membrane</keyword>
<keyword evidence="2 7" id="KW-0813">Transport</keyword>
<dbReference type="EMBL" id="BX569692">
    <property type="protein sequence ID" value="CAE07798.1"/>
    <property type="molecule type" value="Genomic_DNA"/>
</dbReference>
<comment type="subcellular location">
    <subcellularLocation>
        <location evidence="1 7">Cell membrane</location>
        <topology evidence="1 7">Multi-pass membrane protein</topology>
    </subcellularLocation>
</comment>
<dbReference type="GO" id="GO:0005886">
    <property type="term" value="C:plasma membrane"/>
    <property type="evidence" value="ECO:0007669"/>
    <property type="project" value="UniProtKB-SubCell"/>
</dbReference>
<comment type="similarity">
    <text evidence="7">Belongs to the binding-protein-dependent transport system permease family.</text>
</comment>
<dbReference type="InterPro" id="IPR000515">
    <property type="entry name" value="MetI-like"/>
</dbReference>
<evidence type="ECO:0000256" key="6">
    <source>
        <dbReference type="ARBA" id="ARBA00023136"/>
    </source>
</evidence>
<keyword evidence="4 7" id="KW-0812">Transmembrane</keyword>
<dbReference type="SUPFAM" id="SSF161098">
    <property type="entry name" value="MetI-like"/>
    <property type="match status" value="1"/>
</dbReference>
<evidence type="ECO:0000256" key="5">
    <source>
        <dbReference type="ARBA" id="ARBA00022989"/>
    </source>
</evidence>
<gene>
    <name evidence="9" type="ordered locus">SYNW1283</name>
</gene>
<dbReference type="PANTHER" id="PTHR43005:SF1">
    <property type="entry name" value="SPERMIDINE_PUTRESCINE TRANSPORT SYSTEM PERMEASE PROTEIN"/>
    <property type="match status" value="1"/>
</dbReference>
<keyword evidence="10" id="KW-1185">Reference proteome</keyword>
<dbReference type="InterPro" id="IPR035906">
    <property type="entry name" value="MetI-like_sf"/>
</dbReference>
<evidence type="ECO:0000256" key="3">
    <source>
        <dbReference type="ARBA" id="ARBA00022475"/>
    </source>
</evidence>
<protein>
    <submittedName>
        <fullName evidence="9">ABC transporter for possibly for trehalose/maltose, membrane component</fullName>
    </submittedName>
</protein>
<feature type="transmembrane region" description="Helical" evidence="7">
    <location>
        <begin position="192"/>
        <end position="211"/>
    </location>
</feature>
<dbReference type="GO" id="GO:0055085">
    <property type="term" value="P:transmembrane transport"/>
    <property type="evidence" value="ECO:0007669"/>
    <property type="project" value="InterPro"/>
</dbReference>
<dbReference type="AlphaFoldDB" id="Q7U6Q5"/>
<keyword evidence="5 7" id="KW-1133">Transmembrane helix</keyword>
<organism evidence="9 10">
    <name type="scientific">Parasynechococcus marenigrum (strain WH8102)</name>
    <dbReference type="NCBI Taxonomy" id="84588"/>
    <lineage>
        <taxon>Bacteria</taxon>
        <taxon>Bacillati</taxon>
        <taxon>Cyanobacteriota</taxon>
        <taxon>Cyanophyceae</taxon>
        <taxon>Synechococcales</taxon>
        <taxon>Prochlorococcaceae</taxon>
        <taxon>Parasynechococcus</taxon>
        <taxon>Parasynechococcus marenigrum</taxon>
    </lineage>
</organism>
<feature type="transmembrane region" description="Helical" evidence="7">
    <location>
        <begin position="98"/>
        <end position="118"/>
    </location>
</feature>
<feature type="transmembrane region" description="Helical" evidence="7">
    <location>
        <begin position="148"/>
        <end position="171"/>
    </location>
</feature>
<evidence type="ECO:0000313" key="10">
    <source>
        <dbReference type="Proteomes" id="UP000001422"/>
    </source>
</evidence>